<evidence type="ECO:0000259" key="5">
    <source>
        <dbReference type="Pfam" id="PF00746"/>
    </source>
</evidence>
<evidence type="ECO:0000256" key="4">
    <source>
        <dbReference type="ARBA" id="ARBA00023088"/>
    </source>
</evidence>
<feature type="domain" description="CNA-B" evidence="6">
    <location>
        <begin position="1376"/>
        <end position="1459"/>
    </location>
</feature>
<evidence type="ECO:0000313" key="7">
    <source>
        <dbReference type="EMBL" id="UQF78441.1"/>
    </source>
</evidence>
<dbReference type="Proteomes" id="UP000831562">
    <property type="component" value="Chromosome"/>
</dbReference>
<dbReference type="Pfam" id="PF00746">
    <property type="entry name" value="Gram_pos_anchor"/>
    <property type="match status" value="1"/>
</dbReference>
<dbReference type="EMBL" id="CP097092">
    <property type="protein sequence ID" value="UQF78441.1"/>
    <property type="molecule type" value="Genomic_DNA"/>
</dbReference>
<organism evidence="7 8">
    <name type="scientific">Lancefieldella parvula</name>
    <dbReference type="NCBI Taxonomy" id="1382"/>
    <lineage>
        <taxon>Bacteria</taxon>
        <taxon>Bacillati</taxon>
        <taxon>Actinomycetota</taxon>
        <taxon>Coriobacteriia</taxon>
        <taxon>Coriobacteriales</taxon>
        <taxon>Atopobiaceae</taxon>
        <taxon>Lancefieldella</taxon>
    </lineage>
</organism>
<accession>A0A9E7AF93</accession>
<dbReference type="SUPFAM" id="SSF49478">
    <property type="entry name" value="Cna protein B-type domain"/>
    <property type="match status" value="5"/>
</dbReference>
<feature type="domain" description="CNA-B" evidence="6">
    <location>
        <begin position="1289"/>
        <end position="1369"/>
    </location>
</feature>
<name>A0A9E7AF93_9ACTN</name>
<proteinExistence type="predicted"/>
<reference evidence="7" key="1">
    <citation type="submission" date="2022-05" db="EMBL/GenBank/DDBJ databases">
        <title>Using nanopore sequencing to obtain complete genomes from saliva samples.</title>
        <authorList>
            <person name="Baker J.L."/>
        </authorList>
    </citation>
    <scope>NUCLEOTIDE SEQUENCE</scope>
    <source>
        <strain evidence="7">JCVI-JB-Lp32</strain>
    </source>
</reference>
<dbReference type="NCBIfam" id="TIGR01167">
    <property type="entry name" value="LPXTG_anchor"/>
    <property type="match status" value="1"/>
</dbReference>
<evidence type="ECO:0000313" key="8">
    <source>
        <dbReference type="Proteomes" id="UP000831562"/>
    </source>
</evidence>
<evidence type="ECO:0000256" key="3">
    <source>
        <dbReference type="ARBA" id="ARBA00022729"/>
    </source>
</evidence>
<feature type="domain" description="CNA-B" evidence="6">
    <location>
        <begin position="1195"/>
        <end position="1282"/>
    </location>
</feature>
<keyword evidence="3" id="KW-0732">Signal</keyword>
<protein>
    <submittedName>
        <fullName evidence="7">Cna B-type domain-containing protein</fullName>
    </submittedName>
</protein>
<dbReference type="Gene3D" id="2.60.40.1140">
    <property type="entry name" value="Collagen-binding surface protein Cna, B-type domain"/>
    <property type="match status" value="5"/>
</dbReference>
<keyword evidence="4" id="KW-0572">Peptidoglycan-anchor</keyword>
<feature type="domain" description="CNA-B" evidence="6">
    <location>
        <begin position="1105"/>
        <end position="1187"/>
    </location>
</feature>
<evidence type="ECO:0000256" key="1">
    <source>
        <dbReference type="ARBA" id="ARBA00022512"/>
    </source>
</evidence>
<dbReference type="InterPro" id="IPR019931">
    <property type="entry name" value="LPXTG_anchor"/>
</dbReference>
<keyword evidence="2" id="KW-0964">Secreted</keyword>
<dbReference type="Pfam" id="PF05738">
    <property type="entry name" value="Cna_B"/>
    <property type="match status" value="5"/>
</dbReference>
<feature type="domain" description="CNA-B" evidence="6">
    <location>
        <begin position="980"/>
        <end position="1061"/>
    </location>
</feature>
<dbReference type="CDD" id="cd00222">
    <property type="entry name" value="CollagenBindB"/>
    <property type="match status" value="5"/>
</dbReference>
<evidence type="ECO:0000256" key="2">
    <source>
        <dbReference type="ARBA" id="ARBA00022525"/>
    </source>
</evidence>
<sequence length="1511" mass="166529">MSNFKKTFATMFAAVMMLTGIIILGTSTVAKAVTYPLTQNIDFGSDGVLTVNLKPTSPTTVKGNANISTGIEIDATGLHKPIDGLYLEIEVNTKQSSTDINNTNNITPDTYLDNFATPAAATQPIIKREETIVTPDGKTIKRLYLNTIDTTVKLELPYVMSFRDMVTPADFQLKPVVRVYNADGTELANMPDQTYSITYDKPWLMKQVAGEETNDQLLYGGINAPGDSSALSNDKTADVIFNFRLYQYYRAYRSIIITDTLPTYVNAAGQTVTAHFDPAKNPNWTLSPDGRTVTLKFDIPAGITILNDYIRDNLPAYSQLKLSFPGARYLNGTNRVIFNNTATVQGIPYNPSAAEETVGQVPGNEHNFDDDSKQFRLAGNDFSGNGMLSKRGPVTIQFDKNGLAVRKLDYTIKLVNKLDTPLTDIEFIEDVANTDNRLFMTALTGNLVAVGQRVGLSMDQIEVRGYKADGSYDIIPTRKNGANWLYRADMNSASQQQLQSYLDQINQGTLDPSNASAVSPQYRKIGIYFKNVTLQPTSNIDFNIQMMFMNPFGEVYSDRPLTNIIKVNANKVNTDGTKTPMNFSANWDTRFTPFSEKVWLSKSSWYQRVGMPNERFSARVGFALTELSPARYLKNPTFVDLLPAGVSYDENTSVSPIADSLQPEKVEYIRNYNETGRNAIKITLPSGYVYQYGTMGYEIRNLVINDDIIPSKAENDVLNNNNDVYFYATNWTHGTPDDFSGMYNASNFVKDDLDINMNGVTDETILKATAKVLGNNVESIQSDKHIRSLEPNIAGGGTFYGRAFTSATIMTDFAGVTDTSGLFQYRLSIRNYYNTPMNKILMYDVLPYVGDGRNSAFSNTLQGPIELKIGSTDVSSQYDIYYRTDEHPAQNDINEINSPEWTKTPADYTKVTAIKIVGKDGTILPPYTVLSAVLTMKAPLYDPNLSEALAYNDMSVIYNNEAAMRRTEKVANQLVDIMDVKVEKKWLDADGNAIAQPDATSITVKLLADGVDTGKTLDLTAANNWTASFTHLRKYTVETHNDGTSTKTPIVYTLEEVGTDANGMVTYNGKKYKVTATSGQADENSPNDSVALSVTNQLQQEKVSVSGKKLWDDSNDNDGKRPASIVVRLLADGVEVQHKTVTAADNWEYTFSDLPKFSGNAEITYTVSEDAVPDYTTSINGYEITNQHAPEALSIPVKKVWVDDENAQGLRPASVHVRLYADGTQVDEFDLNAGNNWSHIFNGLPRYTAGHEIEYTVKEDPIAHYTTSYSGSSATELTVTNTIEGKVSVPVTKKWIGAPADSVTIHLLADGVEVQSATLTAADNWQHTFSNLNQYNNGALINYTITEDAVDGYTTQITGDATNYVVTNTNMKTRDIPVTKVWENQEGDSAEIVLYRDGVEVDRVTITKADDWKHTFSNLEFYDKTDGHEYAYTISETPISGYTTQITGNQDDGFTVTNTAPVVPPTTPPTTPEPKKPGLPYTGDASGIASIVGAAALSLSGLGIALRRKNS</sequence>
<feature type="domain" description="Gram-positive cocci surface proteins LPxTG" evidence="5">
    <location>
        <begin position="1472"/>
        <end position="1510"/>
    </location>
</feature>
<dbReference type="InterPro" id="IPR008454">
    <property type="entry name" value="Collagen-bd_Cna-like_B-typ_dom"/>
</dbReference>
<keyword evidence="1" id="KW-0134">Cell wall</keyword>
<evidence type="ECO:0000259" key="6">
    <source>
        <dbReference type="Pfam" id="PF05738"/>
    </source>
</evidence>
<gene>
    <name evidence="7" type="ORF">M3I19_01725</name>
</gene>